<sequence length="130" mass="14454">MRIIPTKDAVFEKIENSLGSQQENTQLETLAGIDCDEEDLENQRELGDEDPIVTIELIAQWLPETGEGILDWFYLRLSGAQADPPLIEHGGALLAFNTQGKAPDLDILIDDAVKSLNDSIEWAEFELDEA</sequence>
<dbReference type="EMBL" id="JAENIG010000001">
    <property type="protein sequence ID" value="MBK1853379.1"/>
    <property type="molecule type" value="Genomic_DNA"/>
</dbReference>
<keyword evidence="2" id="KW-1185">Reference proteome</keyword>
<dbReference type="AlphaFoldDB" id="A0AAE2VCF8"/>
<dbReference type="RefSeq" id="WP_309487978.1">
    <property type="nucleotide sequence ID" value="NZ_JAENIG010000001.1"/>
</dbReference>
<reference evidence="1" key="1">
    <citation type="submission" date="2021-01" db="EMBL/GenBank/DDBJ databases">
        <title>Modified the classification status of verrucomicrobia.</title>
        <authorList>
            <person name="Feng X."/>
        </authorList>
    </citation>
    <scope>NUCLEOTIDE SEQUENCE</scope>
    <source>
        <strain evidence="1">5K15</strain>
    </source>
</reference>
<evidence type="ECO:0000313" key="2">
    <source>
        <dbReference type="Proteomes" id="UP000634206"/>
    </source>
</evidence>
<proteinExistence type="predicted"/>
<comment type="caution">
    <text evidence="1">The sequence shown here is derived from an EMBL/GenBank/DDBJ whole genome shotgun (WGS) entry which is preliminary data.</text>
</comment>
<name>A0AAE2VCF8_9BACT</name>
<gene>
    <name evidence="1" type="ORF">JIN83_00255</name>
</gene>
<evidence type="ECO:0000313" key="1">
    <source>
        <dbReference type="EMBL" id="MBK1853379.1"/>
    </source>
</evidence>
<protein>
    <submittedName>
        <fullName evidence="1">Uncharacterized protein</fullName>
    </submittedName>
</protein>
<accession>A0AAE2VCF8</accession>
<dbReference type="Proteomes" id="UP000634206">
    <property type="component" value="Unassembled WGS sequence"/>
</dbReference>
<organism evidence="1 2">
    <name type="scientific">Oceaniferula flava</name>
    <dbReference type="NCBI Taxonomy" id="2800421"/>
    <lineage>
        <taxon>Bacteria</taxon>
        <taxon>Pseudomonadati</taxon>
        <taxon>Verrucomicrobiota</taxon>
        <taxon>Verrucomicrobiia</taxon>
        <taxon>Verrucomicrobiales</taxon>
        <taxon>Verrucomicrobiaceae</taxon>
        <taxon>Oceaniferula</taxon>
    </lineage>
</organism>